<evidence type="ECO:0000313" key="2">
    <source>
        <dbReference type="EMBL" id="GAA50342.1"/>
    </source>
</evidence>
<organism evidence="2 3">
    <name type="scientific">Clonorchis sinensis</name>
    <name type="common">Chinese liver fluke</name>
    <dbReference type="NCBI Taxonomy" id="79923"/>
    <lineage>
        <taxon>Eukaryota</taxon>
        <taxon>Metazoa</taxon>
        <taxon>Spiralia</taxon>
        <taxon>Lophotrochozoa</taxon>
        <taxon>Platyhelminthes</taxon>
        <taxon>Trematoda</taxon>
        <taxon>Digenea</taxon>
        <taxon>Opisthorchiida</taxon>
        <taxon>Opisthorchiata</taxon>
        <taxon>Opisthorchiidae</taxon>
        <taxon>Clonorchis</taxon>
    </lineage>
</organism>
<evidence type="ECO:0000313" key="3">
    <source>
        <dbReference type="Proteomes" id="UP000008909"/>
    </source>
</evidence>
<proteinExistence type="predicted"/>
<evidence type="ECO:0000256" key="1">
    <source>
        <dbReference type="SAM" id="SignalP"/>
    </source>
</evidence>
<name>G7YBK8_CLOSI</name>
<accession>G7YBK8</accession>
<dbReference type="Proteomes" id="UP000008909">
    <property type="component" value="Unassembled WGS sequence"/>
</dbReference>
<dbReference type="AlphaFoldDB" id="G7YBK8"/>
<reference key="2">
    <citation type="submission" date="2011-10" db="EMBL/GenBank/DDBJ databases">
        <title>The genome and transcriptome sequence of Clonorchis sinensis provide insights into the carcinogenic liver fluke.</title>
        <authorList>
            <person name="Wang X."/>
            <person name="Huang Y."/>
            <person name="Chen W."/>
            <person name="Liu H."/>
            <person name="Guo L."/>
            <person name="Chen Y."/>
            <person name="Luo F."/>
            <person name="Zhou W."/>
            <person name="Sun J."/>
            <person name="Mao Q."/>
            <person name="Liang P."/>
            <person name="Zhou C."/>
            <person name="Tian Y."/>
            <person name="Men J."/>
            <person name="Lv X."/>
            <person name="Huang L."/>
            <person name="Zhou J."/>
            <person name="Hu Y."/>
            <person name="Li R."/>
            <person name="Zhang F."/>
            <person name="Lei H."/>
            <person name="Li X."/>
            <person name="Hu X."/>
            <person name="Liang C."/>
            <person name="Xu J."/>
            <person name="Wu Z."/>
            <person name="Yu X."/>
        </authorList>
    </citation>
    <scope>NUCLEOTIDE SEQUENCE</scope>
    <source>
        <strain>Henan</strain>
    </source>
</reference>
<keyword evidence="3" id="KW-1185">Reference proteome</keyword>
<gene>
    <name evidence="2" type="ORF">CLF_104397</name>
</gene>
<sequence length="105" mass="11990">MLRVFVLMLALTFSCRNSVPEFVKIFKEGVADSSTASICKMSNTRRRVDFYFIGISSVERSKGRKALHRCFFFNGKDQQFALKGNPGCIYLAGKAWVRDRELLVL</sequence>
<protein>
    <recommendedName>
        <fullName evidence="4">Secreted protein</fullName>
    </recommendedName>
</protein>
<keyword evidence="1" id="KW-0732">Signal</keyword>
<dbReference type="PROSITE" id="PS51257">
    <property type="entry name" value="PROKAR_LIPOPROTEIN"/>
    <property type="match status" value="1"/>
</dbReference>
<feature type="chain" id="PRO_5003506308" description="Secreted protein" evidence="1">
    <location>
        <begin position="19"/>
        <end position="105"/>
    </location>
</feature>
<evidence type="ECO:0008006" key="4">
    <source>
        <dbReference type="Google" id="ProtNLM"/>
    </source>
</evidence>
<reference evidence="2" key="1">
    <citation type="journal article" date="2011" name="Genome Biol.">
        <title>The draft genome of the carcinogenic human liver fluke Clonorchis sinensis.</title>
        <authorList>
            <person name="Wang X."/>
            <person name="Chen W."/>
            <person name="Huang Y."/>
            <person name="Sun J."/>
            <person name="Men J."/>
            <person name="Liu H."/>
            <person name="Luo F."/>
            <person name="Guo L."/>
            <person name="Lv X."/>
            <person name="Deng C."/>
            <person name="Zhou C."/>
            <person name="Fan Y."/>
            <person name="Li X."/>
            <person name="Huang L."/>
            <person name="Hu Y."/>
            <person name="Liang C."/>
            <person name="Hu X."/>
            <person name="Xu J."/>
            <person name="Yu X."/>
        </authorList>
    </citation>
    <scope>NUCLEOTIDE SEQUENCE [LARGE SCALE GENOMIC DNA]</scope>
    <source>
        <strain evidence="2">Henan</strain>
    </source>
</reference>
<feature type="signal peptide" evidence="1">
    <location>
        <begin position="1"/>
        <end position="18"/>
    </location>
</feature>
<dbReference type="EMBL" id="DF143036">
    <property type="protein sequence ID" value="GAA50342.1"/>
    <property type="molecule type" value="Genomic_DNA"/>
</dbReference>